<name>A0A059B2Z7_EUCGR</name>
<evidence type="ECO:0000313" key="8">
    <source>
        <dbReference type="EMBL" id="KCW60483.1"/>
    </source>
</evidence>
<dbReference type="eggNOG" id="KOG4658">
    <property type="taxonomic scope" value="Eukaryota"/>
</dbReference>
<dbReference type="SUPFAM" id="SSF52540">
    <property type="entry name" value="P-loop containing nucleoside triphosphate hydrolases"/>
    <property type="match status" value="1"/>
</dbReference>
<evidence type="ECO:0000259" key="7">
    <source>
        <dbReference type="Pfam" id="PF23247"/>
    </source>
</evidence>
<keyword evidence="4" id="KW-0067">ATP-binding</keyword>
<dbReference type="Gene3D" id="1.10.8.430">
    <property type="entry name" value="Helical domain of apoptotic protease-activating factors"/>
    <property type="match status" value="1"/>
</dbReference>
<dbReference type="PANTHER" id="PTHR33463:SF203">
    <property type="entry name" value="AAA+ ATPASE DOMAIN-CONTAINING PROTEIN"/>
    <property type="match status" value="1"/>
</dbReference>
<organism evidence="8">
    <name type="scientific">Eucalyptus grandis</name>
    <name type="common">Flooded gum</name>
    <dbReference type="NCBI Taxonomy" id="71139"/>
    <lineage>
        <taxon>Eukaryota</taxon>
        <taxon>Viridiplantae</taxon>
        <taxon>Streptophyta</taxon>
        <taxon>Embryophyta</taxon>
        <taxon>Tracheophyta</taxon>
        <taxon>Spermatophyta</taxon>
        <taxon>Magnoliopsida</taxon>
        <taxon>eudicotyledons</taxon>
        <taxon>Gunneridae</taxon>
        <taxon>Pentapetalae</taxon>
        <taxon>rosids</taxon>
        <taxon>malvids</taxon>
        <taxon>Myrtales</taxon>
        <taxon>Myrtaceae</taxon>
        <taxon>Myrtoideae</taxon>
        <taxon>Eucalypteae</taxon>
        <taxon>Eucalyptus</taxon>
    </lineage>
</organism>
<dbReference type="PANTHER" id="PTHR33463">
    <property type="entry name" value="NB-ARC DOMAIN-CONTAINING PROTEIN-RELATED"/>
    <property type="match status" value="1"/>
</dbReference>
<keyword evidence="2" id="KW-0547">Nucleotide-binding</keyword>
<feature type="domain" description="Disease resistance protein At4g27190-like leucine-rich repeats" evidence="7">
    <location>
        <begin position="772"/>
        <end position="904"/>
    </location>
</feature>
<protein>
    <submittedName>
        <fullName evidence="8">Uncharacterized protein</fullName>
    </submittedName>
</protein>
<dbReference type="InParanoid" id="A0A059B2Z7"/>
<accession>A0A059B2Z7</accession>
<dbReference type="InterPro" id="IPR027417">
    <property type="entry name" value="P-loop_NTPase"/>
</dbReference>
<dbReference type="Gene3D" id="3.80.10.10">
    <property type="entry name" value="Ribonuclease Inhibitor"/>
    <property type="match status" value="1"/>
</dbReference>
<proteinExistence type="inferred from homology"/>
<evidence type="ECO:0000256" key="5">
    <source>
        <dbReference type="SAM" id="Coils"/>
    </source>
</evidence>
<dbReference type="Pfam" id="PF00931">
    <property type="entry name" value="NB-ARC"/>
    <property type="match status" value="1"/>
</dbReference>
<dbReference type="GO" id="GO:0043531">
    <property type="term" value="F:ADP binding"/>
    <property type="evidence" value="ECO:0007669"/>
    <property type="project" value="InterPro"/>
</dbReference>
<evidence type="ECO:0000256" key="4">
    <source>
        <dbReference type="ARBA" id="ARBA00022840"/>
    </source>
</evidence>
<dbReference type="Gramene" id="KCW60483">
    <property type="protein sequence ID" value="KCW60483"/>
    <property type="gene ID" value="EUGRSUZ_H03217"/>
</dbReference>
<keyword evidence="5" id="KW-0175">Coiled coil</keyword>
<reference evidence="8" key="1">
    <citation type="submission" date="2013-07" db="EMBL/GenBank/DDBJ databases">
        <title>The genome of Eucalyptus grandis.</title>
        <authorList>
            <person name="Schmutz J."/>
            <person name="Hayes R."/>
            <person name="Myburg A."/>
            <person name="Tuskan G."/>
            <person name="Grattapaglia D."/>
            <person name="Rokhsar D.S."/>
        </authorList>
    </citation>
    <scope>NUCLEOTIDE SEQUENCE</scope>
    <source>
        <tissue evidence="8">Leaf extractions</tissue>
    </source>
</reference>
<comment type="similarity">
    <text evidence="1">Belongs to the disease resistance NB-LRR family.</text>
</comment>
<feature type="domain" description="NB-ARC" evidence="6">
    <location>
        <begin position="167"/>
        <end position="340"/>
    </location>
</feature>
<dbReference type="GO" id="GO:0006952">
    <property type="term" value="P:defense response"/>
    <property type="evidence" value="ECO:0007669"/>
    <property type="project" value="UniProtKB-KW"/>
</dbReference>
<sequence length="969" mass="109862">MTDIVLSVASKVAEYLVALRRHSSYVMFSGSYTGQLKEELEKLENARQRVQLSIDEAQQEMKLIKAHPETWVTDVKNIFDIAQNVLEHDERAKKTFFFGWLPNLKERYRLGREVTRTVRDIQASIRQGQLEMVYCRHAPSRHVVGALDVNSSADHWGDTVIESRASILEKIMNDLDDEKLKVIGIYGQDGVGKTNLLEEVEKKLRSEKRLFDVITKVKVSPTPKLKNIQDGIAYKNIQDGIAYAFSLNLKDELSEEERRDRLFREIQSDSTKKVLIILEDLWGTLDLKKVGIPSGNESRGCKLLLTSRFEDVLAKEMHADRTIHLEGLNNDEPFKLFEKILRDRLKDEKLKPIAAKVVKKLAGLPLLITSVASTLKHSNMFVWQKVLIKIGESNIDAVTDQKSNRDAIVKFCYDNLKSEDAKSLFLLCGLIGGTIRVETLLVLGMGLGLFEGSVKRMEGSKELLKTSIDTLRSVCLLLDGGDDKEHVTINDLYSEVVVSTPLRGDNSLVMNSNYDSWSTEKLAECWAIYLVDVVDGRLAEVTSCRFTDLNILMLSQLEDGLGSPAHRHDERDCCRLDFTYMKDLQVLYLRSMHITTLPSSIENLKSLLSLFLDNCLVEDVAILGKLKALQFLSFAGSSISRLPKEMGELKKLRLLNLSNCKKLQIIEPGVLKSLVNLEELYMKGSFDRWVSPDEIPSKSCNVGLAELRSLTKLTILEISILDPAVILEGDSIKKKEILEPFGNLIRFWINIGNLDGREFEGSRTMKLKLEECDDIFSIEWVQKTLQKTQYLHVDGLRKFKNVQDLCTRGFRELKHLGIDNSPSIKYIINSSISLPHTTFMILESLFLKNLIGLDKICNGPMAPECFSKLKAVHIEQCHQLKNLWLLSEMPRLVYLEEIQVCECDSMQAFIPNDARKVEVADDIVELPTVRRLDLRKLGDMMRFSTGGEGAAIQVPFLFSPLSVYHIASI</sequence>
<dbReference type="EMBL" id="KK198760">
    <property type="protein sequence ID" value="KCW60483.1"/>
    <property type="molecule type" value="Genomic_DNA"/>
</dbReference>
<dbReference type="InterPro" id="IPR057135">
    <property type="entry name" value="At4g27190-like_LRR"/>
</dbReference>
<dbReference type="AlphaFoldDB" id="A0A059B2Z7"/>
<dbReference type="Gene3D" id="3.40.50.300">
    <property type="entry name" value="P-loop containing nucleotide triphosphate hydrolases"/>
    <property type="match status" value="1"/>
</dbReference>
<dbReference type="PRINTS" id="PR00364">
    <property type="entry name" value="DISEASERSIST"/>
</dbReference>
<dbReference type="Pfam" id="PF23247">
    <property type="entry name" value="LRR_RPS2"/>
    <property type="match status" value="1"/>
</dbReference>
<dbReference type="InterPro" id="IPR042197">
    <property type="entry name" value="Apaf_helical"/>
</dbReference>
<dbReference type="InterPro" id="IPR002182">
    <property type="entry name" value="NB-ARC"/>
</dbReference>
<gene>
    <name evidence="8" type="ORF">EUGRSUZ_H03217</name>
</gene>
<evidence type="ECO:0000256" key="1">
    <source>
        <dbReference type="ARBA" id="ARBA00008894"/>
    </source>
</evidence>
<dbReference type="GO" id="GO:0005524">
    <property type="term" value="F:ATP binding"/>
    <property type="evidence" value="ECO:0007669"/>
    <property type="project" value="UniProtKB-KW"/>
</dbReference>
<dbReference type="InterPro" id="IPR032675">
    <property type="entry name" value="LRR_dom_sf"/>
</dbReference>
<evidence type="ECO:0000256" key="2">
    <source>
        <dbReference type="ARBA" id="ARBA00022741"/>
    </source>
</evidence>
<keyword evidence="3" id="KW-0611">Plant defense</keyword>
<dbReference type="InterPro" id="IPR050905">
    <property type="entry name" value="Plant_NBS-LRR"/>
</dbReference>
<dbReference type="OMA" id="NSSADHW"/>
<feature type="coiled-coil region" evidence="5">
    <location>
        <begin position="33"/>
        <end position="67"/>
    </location>
</feature>
<evidence type="ECO:0000256" key="3">
    <source>
        <dbReference type="ARBA" id="ARBA00022821"/>
    </source>
</evidence>
<evidence type="ECO:0000259" key="6">
    <source>
        <dbReference type="Pfam" id="PF00931"/>
    </source>
</evidence>
<dbReference type="SUPFAM" id="SSF52058">
    <property type="entry name" value="L domain-like"/>
    <property type="match status" value="1"/>
</dbReference>